<dbReference type="Proteomes" id="UP000291995">
    <property type="component" value="Chromosome"/>
</dbReference>
<evidence type="ECO:0000256" key="1">
    <source>
        <dbReference type="SAM" id="Phobius"/>
    </source>
</evidence>
<feature type="transmembrane region" description="Helical" evidence="1">
    <location>
        <begin position="82"/>
        <end position="108"/>
    </location>
</feature>
<gene>
    <name evidence="2" type="ORF">EZU67_06970</name>
</gene>
<keyword evidence="1" id="KW-0472">Membrane</keyword>
<feature type="transmembrane region" description="Helical" evidence="1">
    <location>
        <begin position="57"/>
        <end position="75"/>
    </location>
</feature>
<keyword evidence="1" id="KW-1133">Transmembrane helix</keyword>
<organism evidence="2 3">
    <name type="scientific">Borrelia miyamotoi</name>
    <dbReference type="NCBI Taxonomy" id="47466"/>
    <lineage>
        <taxon>Bacteria</taxon>
        <taxon>Pseudomonadati</taxon>
        <taxon>Spirochaetota</taxon>
        <taxon>Spirochaetia</taxon>
        <taxon>Spirochaetales</taxon>
        <taxon>Borreliaceae</taxon>
        <taxon>Borrelia</taxon>
    </lineage>
</organism>
<reference evidence="3" key="1">
    <citation type="submission" date="2019-03" db="EMBL/GenBank/DDBJ databases">
        <title>Whole genome sequencing of Borrelia miyamotoi strains isolated at the Russian territory.</title>
        <authorList>
            <person name="Kuleshov K.V."/>
            <person name="Platonov A.E."/>
            <person name="Goptar I.A."/>
            <person name="Shipulin G.A."/>
            <person name="Markelov M.L."/>
            <person name="Koetsveld J."/>
            <person name="Kolyasnikova N.M."/>
            <person name="Sarksyan D.S."/>
            <person name="Toporkova M.G."/>
            <person name="Hovius J.W."/>
        </authorList>
    </citation>
    <scope>NUCLEOTIDE SEQUENCE [LARGE SCALE GENOMIC DNA]</scope>
    <source>
        <strain evidence="3">Yekat-76</strain>
    </source>
</reference>
<evidence type="ECO:0000313" key="2">
    <source>
        <dbReference type="EMBL" id="WEG86017.1"/>
    </source>
</evidence>
<sequence>MLNLFFLSLYICDFQIKSITYTTYLIFTFSMLYSSLVPINAYDQTNYLLFPTENNRFYVDLTSLLIPINILVAFSRKKNLNYLLIFISIFLIVLGIYLNSIEIPYAFIPSLIGVPMYLREAGKFFFYWL</sequence>
<accession>A0AAQ3CP04</accession>
<dbReference type="AlphaFoldDB" id="A0AAQ3CP04"/>
<evidence type="ECO:0000313" key="3">
    <source>
        <dbReference type="Proteomes" id="UP000291995"/>
    </source>
</evidence>
<keyword evidence="1" id="KW-0812">Transmembrane</keyword>
<protein>
    <submittedName>
        <fullName evidence="2">Uncharacterized protein</fullName>
    </submittedName>
</protein>
<feature type="transmembrane region" description="Helical" evidence="1">
    <location>
        <begin position="21"/>
        <end position="42"/>
    </location>
</feature>
<dbReference type="EMBL" id="CP036557">
    <property type="protein sequence ID" value="WEG86017.1"/>
    <property type="molecule type" value="Genomic_DNA"/>
</dbReference>
<name>A0AAQ3CP04_9SPIR</name>
<proteinExistence type="predicted"/>